<accession>A0A226CWI8</accession>
<dbReference type="EMBL" id="LNIX01000064">
    <property type="protein sequence ID" value="OXA37130.1"/>
    <property type="molecule type" value="Genomic_DNA"/>
</dbReference>
<name>A0A226CWI8_FOLCA</name>
<evidence type="ECO:0000313" key="2">
    <source>
        <dbReference type="Proteomes" id="UP000198287"/>
    </source>
</evidence>
<dbReference type="AlphaFoldDB" id="A0A226CWI8"/>
<comment type="caution">
    <text evidence="1">The sequence shown here is derived from an EMBL/GenBank/DDBJ whole genome shotgun (WGS) entry which is preliminary data.</text>
</comment>
<sequence length="300" mass="34528">MSELAAIFSYMPNLKVLVTRVPTYQGNVSNFDITSGATLDKLRFLEIFPTSLFCEILKRTPNLGKLRILTWDVNSAKMQQYCSIFPHDNEIYELCDTCHPVGIELYGVRACWFWRVDSNNIREDGASLTVIKSILVGNSDVDGDFPPEFRNGEKPVTYKLKLGGRMNYTSREISAIRLPGDILTEVVIHIKTARDACGDLFPSSVNVWGKLHSLFRQVFRHRNHLRRIEIVEKNCIPELDVVLNNLTNFDLFPNLEEVFVKLERNEGRRVFIERLRNLKEKGVKVDGVSFDRIFAFCNVY</sequence>
<organism evidence="1 2">
    <name type="scientific">Folsomia candida</name>
    <name type="common">Springtail</name>
    <dbReference type="NCBI Taxonomy" id="158441"/>
    <lineage>
        <taxon>Eukaryota</taxon>
        <taxon>Metazoa</taxon>
        <taxon>Ecdysozoa</taxon>
        <taxon>Arthropoda</taxon>
        <taxon>Hexapoda</taxon>
        <taxon>Collembola</taxon>
        <taxon>Entomobryomorpha</taxon>
        <taxon>Isotomoidea</taxon>
        <taxon>Isotomidae</taxon>
        <taxon>Proisotominae</taxon>
        <taxon>Folsomia</taxon>
    </lineage>
</organism>
<evidence type="ECO:0000313" key="1">
    <source>
        <dbReference type="EMBL" id="OXA37130.1"/>
    </source>
</evidence>
<keyword evidence="2" id="KW-1185">Reference proteome</keyword>
<protein>
    <submittedName>
        <fullName evidence="1">Uncharacterized protein</fullName>
    </submittedName>
</protein>
<reference evidence="1 2" key="1">
    <citation type="submission" date="2015-12" db="EMBL/GenBank/DDBJ databases">
        <title>The genome of Folsomia candida.</title>
        <authorList>
            <person name="Faddeeva A."/>
            <person name="Derks M.F."/>
            <person name="Anvar Y."/>
            <person name="Smit S."/>
            <person name="Van Straalen N."/>
            <person name="Roelofs D."/>
        </authorList>
    </citation>
    <scope>NUCLEOTIDE SEQUENCE [LARGE SCALE GENOMIC DNA]</scope>
    <source>
        <strain evidence="1 2">VU population</strain>
        <tissue evidence="1">Whole body</tissue>
    </source>
</reference>
<dbReference type="Proteomes" id="UP000198287">
    <property type="component" value="Unassembled WGS sequence"/>
</dbReference>
<gene>
    <name evidence="1" type="ORF">Fcan01_28091</name>
</gene>
<proteinExistence type="predicted"/>